<dbReference type="GO" id="GO:0006367">
    <property type="term" value="P:transcription initiation at RNA polymerase II promoter"/>
    <property type="evidence" value="ECO:0007669"/>
    <property type="project" value="InterPro"/>
</dbReference>
<dbReference type="KEGG" id="pfy:PFICI_08358"/>
<dbReference type="SMART" id="SM00531">
    <property type="entry name" value="TFIIE"/>
    <property type="match status" value="1"/>
</dbReference>
<dbReference type="InterPro" id="IPR017919">
    <property type="entry name" value="TFIIE/TFIIEa_HTH"/>
</dbReference>
<proteinExistence type="predicted"/>
<dbReference type="InterPro" id="IPR024550">
    <property type="entry name" value="TFIIEa/SarR/Rpc3_HTH_dom"/>
</dbReference>
<feature type="compositionally biased region" description="Basic and acidic residues" evidence="3">
    <location>
        <begin position="383"/>
        <end position="395"/>
    </location>
</feature>
<dbReference type="InterPro" id="IPR002853">
    <property type="entry name" value="TFIIE_asu"/>
</dbReference>
<gene>
    <name evidence="5" type="ORF">PFICI_08358</name>
</gene>
<dbReference type="HOGENOM" id="CLU_035744_1_0_1"/>
<sequence>MDLAQTLVRSVVRAFYDPREVDTRHIVIVDALITHSALRDDDLSYLMAQNTKDMTKICANLQADRFIHQHVRAELREGQQKATSRKYYYIDYRQAIDAIKWRVYHLDKSVQGNAVPAAEKKEYFCTLCKSDWTAMEVLDNSSEKGFLCHRCGSVLIHDPERQSGGHEQSTRLNNQLKFITDLLQQLDCVEIPNNTFETALEAARPVVRDATNQVAPSVVVESTDKPTAVRGMADTGPKSIAISITATNGPSDAEKDAEKVRKEKIAQQNALPSWHTSSTVTGISYDATENTSLVGKTEEEKKPDLDSIDSKEDTAASQAYWAKLAEEAEAERKAAEEDEGDEDDEDEDEDFEDAIPASVNTSFAGEKRVVSSGDTSAAETPASEDRPAKKVKVEEPADDADSDEEDVAFEDV</sequence>
<dbReference type="PANTHER" id="PTHR13097:SF7">
    <property type="entry name" value="GENERAL TRANSCRIPTION FACTOR IIE SUBUNIT 1"/>
    <property type="match status" value="1"/>
</dbReference>
<evidence type="ECO:0000256" key="1">
    <source>
        <dbReference type="ARBA" id="ARBA00023015"/>
    </source>
</evidence>
<keyword evidence="2" id="KW-0804">Transcription</keyword>
<dbReference type="InParanoid" id="W3X4A2"/>
<dbReference type="InterPro" id="IPR039997">
    <property type="entry name" value="TFE"/>
</dbReference>
<feature type="compositionally biased region" description="Basic and acidic residues" evidence="3">
    <location>
        <begin position="296"/>
        <end position="314"/>
    </location>
</feature>
<feature type="compositionally biased region" description="Acidic residues" evidence="3">
    <location>
        <begin position="336"/>
        <end position="353"/>
    </location>
</feature>
<reference evidence="6" key="1">
    <citation type="journal article" date="2015" name="BMC Genomics">
        <title>Genomic and transcriptomic analysis of the endophytic fungus Pestalotiopsis fici reveals its lifestyle and high potential for synthesis of natural products.</title>
        <authorList>
            <person name="Wang X."/>
            <person name="Zhang X."/>
            <person name="Liu L."/>
            <person name="Xiang M."/>
            <person name="Wang W."/>
            <person name="Sun X."/>
            <person name="Che Y."/>
            <person name="Guo L."/>
            <person name="Liu G."/>
            <person name="Guo L."/>
            <person name="Wang C."/>
            <person name="Yin W.B."/>
            <person name="Stadler M."/>
            <person name="Zhang X."/>
            <person name="Liu X."/>
        </authorList>
    </citation>
    <scope>NUCLEOTIDE SEQUENCE [LARGE SCALE GENOMIC DNA]</scope>
    <source>
        <strain evidence="6">W106-1 / CGMCC3.15140</strain>
    </source>
</reference>
<protein>
    <recommendedName>
        <fullName evidence="4">HTH TFE/IIEalpha-type domain-containing protein</fullName>
    </recommendedName>
</protein>
<dbReference type="AlphaFoldDB" id="W3X4A2"/>
<dbReference type="EMBL" id="KI912113">
    <property type="protein sequence ID" value="ETS80829.1"/>
    <property type="molecule type" value="Genomic_DNA"/>
</dbReference>
<organism evidence="5 6">
    <name type="scientific">Pestalotiopsis fici (strain W106-1 / CGMCC3.15140)</name>
    <dbReference type="NCBI Taxonomy" id="1229662"/>
    <lineage>
        <taxon>Eukaryota</taxon>
        <taxon>Fungi</taxon>
        <taxon>Dikarya</taxon>
        <taxon>Ascomycota</taxon>
        <taxon>Pezizomycotina</taxon>
        <taxon>Sordariomycetes</taxon>
        <taxon>Xylariomycetidae</taxon>
        <taxon>Amphisphaeriales</taxon>
        <taxon>Sporocadaceae</taxon>
        <taxon>Pestalotiopsis</taxon>
    </lineage>
</organism>
<feature type="compositionally biased region" description="Polar residues" evidence="3">
    <location>
        <begin position="266"/>
        <end position="277"/>
    </location>
</feature>
<feature type="domain" description="HTH TFE/IIEalpha-type" evidence="4">
    <location>
        <begin position="4"/>
        <end position="100"/>
    </location>
</feature>
<dbReference type="PROSITE" id="PS51344">
    <property type="entry name" value="HTH_TFE_IIE"/>
    <property type="match status" value="1"/>
</dbReference>
<dbReference type="Pfam" id="PF02002">
    <property type="entry name" value="TFIIE_alpha"/>
    <property type="match status" value="1"/>
</dbReference>
<keyword evidence="1" id="KW-0805">Transcription regulation</keyword>
<feature type="compositionally biased region" description="Acidic residues" evidence="3">
    <location>
        <begin position="396"/>
        <end position="412"/>
    </location>
</feature>
<evidence type="ECO:0000313" key="5">
    <source>
        <dbReference type="EMBL" id="ETS80829.1"/>
    </source>
</evidence>
<feature type="compositionally biased region" description="Basic and acidic residues" evidence="3">
    <location>
        <begin position="252"/>
        <end position="265"/>
    </location>
</feature>
<evidence type="ECO:0000313" key="6">
    <source>
        <dbReference type="Proteomes" id="UP000030651"/>
    </source>
</evidence>
<dbReference type="GO" id="GO:0005673">
    <property type="term" value="C:transcription factor TFIIE complex"/>
    <property type="evidence" value="ECO:0007669"/>
    <property type="project" value="TreeGrafter"/>
</dbReference>
<dbReference type="RefSeq" id="XP_007835130.1">
    <property type="nucleotide sequence ID" value="XM_007836939.1"/>
</dbReference>
<dbReference type="STRING" id="1229662.W3X4A2"/>
<dbReference type="PANTHER" id="PTHR13097">
    <property type="entry name" value="TRANSCRIPTION INITIATION FACTOR IIE, ALPHA SUBUNIT"/>
    <property type="match status" value="1"/>
</dbReference>
<accession>W3X4A2</accession>
<evidence type="ECO:0000256" key="2">
    <source>
        <dbReference type="ARBA" id="ARBA00023163"/>
    </source>
</evidence>
<feature type="compositionally biased region" description="Basic and acidic residues" evidence="3">
    <location>
        <begin position="324"/>
        <end position="335"/>
    </location>
</feature>
<evidence type="ECO:0000256" key="3">
    <source>
        <dbReference type="SAM" id="MobiDB-lite"/>
    </source>
</evidence>
<dbReference type="OMA" id="DAIKWKV"/>
<evidence type="ECO:0000259" key="4">
    <source>
        <dbReference type="PROSITE" id="PS51344"/>
    </source>
</evidence>
<dbReference type="GeneID" id="19273371"/>
<dbReference type="FunCoup" id="W3X4A2">
    <property type="interactions" value="134"/>
</dbReference>
<dbReference type="OrthoDB" id="361102at2759"/>
<dbReference type="Proteomes" id="UP000030651">
    <property type="component" value="Unassembled WGS sequence"/>
</dbReference>
<feature type="region of interest" description="Disordered" evidence="3">
    <location>
        <begin position="243"/>
        <end position="277"/>
    </location>
</feature>
<feature type="region of interest" description="Disordered" evidence="3">
    <location>
        <begin position="291"/>
        <end position="412"/>
    </location>
</feature>
<keyword evidence="6" id="KW-1185">Reference proteome</keyword>
<dbReference type="eggNOG" id="KOG2593">
    <property type="taxonomic scope" value="Eukaryota"/>
</dbReference>
<name>W3X4A2_PESFW</name>